<keyword evidence="8" id="KW-0560">Oxidoreductase</keyword>
<dbReference type="InterPro" id="IPR036249">
    <property type="entry name" value="Thioredoxin-like_sf"/>
</dbReference>
<dbReference type="InterPro" id="IPR042128">
    <property type="entry name" value="NuoE_dom"/>
</dbReference>
<evidence type="ECO:0000313" key="8">
    <source>
        <dbReference type="EMBL" id="XCG65789.1"/>
    </source>
</evidence>
<evidence type="ECO:0000256" key="2">
    <source>
        <dbReference type="ARBA" id="ARBA00022714"/>
    </source>
</evidence>
<feature type="binding site" evidence="7">
    <location>
        <position position="126"/>
    </location>
    <ligand>
        <name>[2Fe-2S] cluster</name>
        <dbReference type="ChEBI" id="CHEBI:190135"/>
    </ligand>
</feature>
<protein>
    <submittedName>
        <fullName evidence="8">NADH-quinone oxidoreductase subunit NuoE</fullName>
        <ecNumber evidence="8">1.6.5.9</ecNumber>
    </submittedName>
</protein>
<dbReference type="EMBL" id="CP159218">
    <property type="protein sequence ID" value="XCG65789.1"/>
    <property type="molecule type" value="Genomic_DNA"/>
</dbReference>
<dbReference type="PANTHER" id="PTHR10371:SF3">
    <property type="entry name" value="NADH DEHYDROGENASE [UBIQUINONE] FLAVOPROTEIN 2, MITOCHONDRIAL"/>
    <property type="match status" value="1"/>
</dbReference>
<evidence type="ECO:0000256" key="6">
    <source>
        <dbReference type="ARBA" id="ARBA00034078"/>
    </source>
</evidence>
<dbReference type="PIRSF" id="PIRSF000216">
    <property type="entry name" value="NADH_DH_24kDa"/>
    <property type="match status" value="1"/>
</dbReference>
<dbReference type="CDD" id="cd03064">
    <property type="entry name" value="TRX_Fd_NuoE"/>
    <property type="match status" value="1"/>
</dbReference>
<sequence>MIFDAATHEQAAEIVGRYPQQRSALLPLLHLVQAVEGCVTADGISFCATTLGLTGAEVEAVATFYTMYKRTPCGEHLVSVCTNALCAALGGDDIFARLSAKLGIGHEGTAGTPGQPGSITLESAECLAACDHAPVVTVNYEFYDQQTLDSAEEIVDELQAGRRPEPTRGALLTDFRTTSREIAGIYGDLAGTVDTPTASPETLRGNVIAEDLRQTAPAMPESYEMPPLPEKK</sequence>
<proteinExistence type="inferred from homology"/>
<comment type="similarity">
    <text evidence="1">Belongs to the complex I 24 kDa subunit family.</text>
</comment>
<evidence type="ECO:0000256" key="5">
    <source>
        <dbReference type="ARBA" id="ARBA00023014"/>
    </source>
</evidence>
<keyword evidence="4 7" id="KW-0408">Iron</keyword>
<comment type="cofactor">
    <cofactor evidence="7">
        <name>[2Fe-2S] cluster</name>
        <dbReference type="ChEBI" id="CHEBI:190135"/>
    </cofactor>
    <text evidence="7">Binds 1 [2Fe-2S] cluster.</text>
</comment>
<reference evidence="8" key="1">
    <citation type="submission" date="2024-05" db="EMBL/GenBank/DDBJ databases">
        <authorList>
            <person name="Cai S.Y."/>
            <person name="Jin L.M."/>
            <person name="Li H.R."/>
        </authorList>
    </citation>
    <scope>NUCLEOTIDE SEQUENCE</scope>
    <source>
        <strain evidence="8">A5-74</strain>
    </source>
</reference>
<evidence type="ECO:0000256" key="7">
    <source>
        <dbReference type="PIRSR" id="PIRSR000216-1"/>
    </source>
</evidence>
<keyword evidence="3 7" id="KW-0479">Metal-binding</keyword>
<organism evidence="8">
    <name type="scientific">Nakamurella sp. A5-74</name>
    <dbReference type="NCBI Taxonomy" id="3158264"/>
    <lineage>
        <taxon>Bacteria</taxon>
        <taxon>Bacillati</taxon>
        <taxon>Actinomycetota</taxon>
        <taxon>Actinomycetes</taxon>
        <taxon>Nakamurellales</taxon>
        <taxon>Nakamurellaceae</taxon>
        <taxon>Nakamurella</taxon>
    </lineage>
</organism>
<dbReference type="GO" id="GO:0050136">
    <property type="term" value="F:NADH dehydrogenase (quinone) (non-electrogenic) activity"/>
    <property type="evidence" value="ECO:0007669"/>
    <property type="project" value="UniProtKB-EC"/>
</dbReference>
<dbReference type="Gene3D" id="3.40.30.10">
    <property type="entry name" value="Glutaredoxin"/>
    <property type="match status" value="1"/>
</dbReference>
<comment type="cofactor">
    <cofactor evidence="6">
        <name>[2Fe-2S] cluster</name>
        <dbReference type="ChEBI" id="CHEBI:190135"/>
    </cofactor>
</comment>
<keyword evidence="5 7" id="KW-0411">Iron-sulfur</keyword>
<dbReference type="AlphaFoldDB" id="A0AAU8DU77"/>
<dbReference type="PANTHER" id="PTHR10371">
    <property type="entry name" value="NADH DEHYDROGENASE UBIQUINONE FLAVOPROTEIN 2, MITOCHONDRIAL"/>
    <property type="match status" value="1"/>
</dbReference>
<feature type="binding site" evidence="7">
    <location>
        <position position="130"/>
    </location>
    <ligand>
        <name>[2Fe-2S] cluster</name>
        <dbReference type="ChEBI" id="CHEBI:190135"/>
    </ligand>
</feature>
<dbReference type="SUPFAM" id="SSF52833">
    <property type="entry name" value="Thioredoxin-like"/>
    <property type="match status" value="1"/>
</dbReference>
<dbReference type="NCBIfam" id="NF005721">
    <property type="entry name" value="PRK07539.1-1"/>
    <property type="match status" value="1"/>
</dbReference>
<evidence type="ECO:0000256" key="3">
    <source>
        <dbReference type="ARBA" id="ARBA00022723"/>
    </source>
</evidence>
<dbReference type="GO" id="GO:0051537">
    <property type="term" value="F:2 iron, 2 sulfur cluster binding"/>
    <property type="evidence" value="ECO:0007669"/>
    <property type="project" value="UniProtKB-KW"/>
</dbReference>
<dbReference type="FunFam" id="1.10.10.1590:FF:000001">
    <property type="entry name" value="NADH-quinone oxidoreductase subunit E"/>
    <property type="match status" value="1"/>
</dbReference>
<keyword evidence="2 7" id="KW-0001">2Fe-2S</keyword>
<evidence type="ECO:0000256" key="1">
    <source>
        <dbReference type="ARBA" id="ARBA00010643"/>
    </source>
</evidence>
<dbReference type="EC" id="1.6.5.9" evidence="8"/>
<gene>
    <name evidence="8" type="primary">nuoE</name>
    <name evidence="8" type="ORF">ABLG96_05840</name>
</gene>
<name>A0AAU8DU77_9ACTN</name>
<accession>A0AAU8DU77</accession>
<dbReference type="Gene3D" id="1.10.10.1590">
    <property type="entry name" value="NADH-quinone oxidoreductase subunit E"/>
    <property type="match status" value="1"/>
</dbReference>
<dbReference type="InterPro" id="IPR002023">
    <property type="entry name" value="NuoE-like"/>
</dbReference>
<dbReference type="InterPro" id="IPR041921">
    <property type="entry name" value="NuoE_N"/>
</dbReference>
<evidence type="ECO:0000256" key="4">
    <source>
        <dbReference type="ARBA" id="ARBA00023004"/>
    </source>
</evidence>
<feature type="binding site" evidence="7">
    <location>
        <position position="81"/>
    </location>
    <ligand>
        <name>[2Fe-2S] cluster</name>
        <dbReference type="ChEBI" id="CHEBI:190135"/>
    </ligand>
</feature>
<dbReference type="RefSeq" id="WP_353651393.1">
    <property type="nucleotide sequence ID" value="NZ_CP159218.1"/>
</dbReference>
<dbReference type="Pfam" id="PF01257">
    <property type="entry name" value="2Fe-2S_thioredx"/>
    <property type="match status" value="1"/>
</dbReference>
<feature type="binding site" evidence="7">
    <location>
        <position position="86"/>
    </location>
    <ligand>
        <name>[2Fe-2S] cluster</name>
        <dbReference type="ChEBI" id="CHEBI:190135"/>
    </ligand>
</feature>
<dbReference type="GO" id="GO:0046872">
    <property type="term" value="F:metal ion binding"/>
    <property type="evidence" value="ECO:0007669"/>
    <property type="project" value="UniProtKB-KW"/>
</dbReference>